<dbReference type="Gene3D" id="3.30.465.10">
    <property type="match status" value="2"/>
</dbReference>
<keyword evidence="7" id="KW-1185">Reference proteome</keyword>
<gene>
    <name evidence="6" type="ORF">DAEQUDRAFT_702322</name>
</gene>
<keyword evidence="4" id="KW-0560">Oxidoreductase</keyword>
<dbReference type="PANTHER" id="PTHR42973">
    <property type="entry name" value="BINDING OXIDOREDUCTASE, PUTATIVE (AFU_ORTHOLOGUE AFUA_1G17690)-RELATED"/>
    <property type="match status" value="1"/>
</dbReference>
<dbReference type="InterPro" id="IPR036318">
    <property type="entry name" value="FAD-bd_PCMH-like_sf"/>
</dbReference>
<accession>A0A165TXC6</accession>
<dbReference type="GO" id="GO:0016491">
    <property type="term" value="F:oxidoreductase activity"/>
    <property type="evidence" value="ECO:0007669"/>
    <property type="project" value="UniProtKB-KW"/>
</dbReference>
<dbReference type="AlphaFoldDB" id="A0A165TXC6"/>
<feature type="domain" description="FAD-binding PCMH-type" evidence="5">
    <location>
        <begin position="62"/>
        <end position="236"/>
    </location>
</feature>
<dbReference type="OrthoDB" id="2151789at2759"/>
<dbReference type="EMBL" id="KV429034">
    <property type="protein sequence ID" value="KZT74093.1"/>
    <property type="molecule type" value="Genomic_DNA"/>
</dbReference>
<sequence length="489" mass="53319">MRRAVLYTLPIFASLRTSYAELLRRDVSTVCEEIAAAISSESDIYYPGRPSSEYTIANFHWLSSSTQESVCSVEPGNAEDVGAVLKVLSQNPGTPFGVKGGGHTANPGFSSTPGVEIAMYKFSGVTYDESTGLAAIGAGNIWDDVYSALEPYSVNVVGGRVSGVGVAGFILGGGFSFKTNEYGLTIDTVRAFELVLPNGTATNVTESTNSDLFWALKGGFNNFGIVTTFYLEAHTQTEVWGGAILIVGYPDDVVVATQNFYENVTDPKAAILTTFNNEIGIPITELTLFYDAPTAPDGMFDEFLAIPALYTDISTRSFLSLVTSTPDNATQTERGYFHTVSLYNLTVPLINAIVNETSYYASTLLLEVPGLFVSYDVEPFLPTYLQYGSDSAWPPSRDVGLLPLNIYYSWWFEESDALVNEIMVQSAEYLTQFAVSQGQPVADVTLYPNYAIWNTTVERLYGDNLARLQSIKAEYDPNNVMSLAGGWKF</sequence>
<proteinExistence type="inferred from homology"/>
<dbReference type="PROSITE" id="PS51387">
    <property type="entry name" value="FAD_PCMH"/>
    <property type="match status" value="1"/>
</dbReference>
<dbReference type="InterPro" id="IPR050416">
    <property type="entry name" value="FAD-linked_Oxidoreductase"/>
</dbReference>
<name>A0A165TXC6_9APHY</name>
<evidence type="ECO:0000259" key="5">
    <source>
        <dbReference type="PROSITE" id="PS51387"/>
    </source>
</evidence>
<dbReference type="PANTHER" id="PTHR42973:SF13">
    <property type="entry name" value="FAD-BINDING PCMH-TYPE DOMAIN-CONTAINING PROTEIN"/>
    <property type="match status" value="1"/>
</dbReference>
<dbReference type="Pfam" id="PF08031">
    <property type="entry name" value="BBE"/>
    <property type="match status" value="1"/>
</dbReference>
<organism evidence="6 7">
    <name type="scientific">Daedalea quercina L-15889</name>
    <dbReference type="NCBI Taxonomy" id="1314783"/>
    <lineage>
        <taxon>Eukaryota</taxon>
        <taxon>Fungi</taxon>
        <taxon>Dikarya</taxon>
        <taxon>Basidiomycota</taxon>
        <taxon>Agaricomycotina</taxon>
        <taxon>Agaricomycetes</taxon>
        <taxon>Polyporales</taxon>
        <taxon>Fomitopsis</taxon>
    </lineage>
</organism>
<keyword evidence="3" id="KW-0274">FAD</keyword>
<evidence type="ECO:0000256" key="1">
    <source>
        <dbReference type="ARBA" id="ARBA00005466"/>
    </source>
</evidence>
<dbReference type="InterPro" id="IPR012951">
    <property type="entry name" value="BBE"/>
</dbReference>
<evidence type="ECO:0000256" key="2">
    <source>
        <dbReference type="ARBA" id="ARBA00022630"/>
    </source>
</evidence>
<protein>
    <submittedName>
        <fullName evidence="6">FAD-binding domain-containing protein</fullName>
    </submittedName>
</protein>
<dbReference type="Pfam" id="PF01565">
    <property type="entry name" value="FAD_binding_4"/>
    <property type="match status" value="1"/>
</dbReference>
<keyword evidence="2" id="KW-0285">Flavoprotein</keyword>
<dbReference type="Proteomes" id="UP000076727">
    <property type="component" value="Unassembled WGS sequence"/>
</dbReference>
<evidence type="ECO:0000313" key="7">
    <source>
        <dbReference type="Proteomes" id="UP000076727"/>
    </source>
</evidence>
<comment type="similarity">
    <text evidence="1">Belongs to the oxygen-dependent FAD-linked oxidoreductase family.</text>
</comment>
<dbReference type="InterPro" id="IPR016169">
    <property type="entry name" value="FAD-bd_PCMH_sub2"/>
</dbReference>
<dbReference type="GO" id="GO:0071949">
    <property type="term" value="F:FAD binding"/>
    <property type="evidence" value="ECO:0007669"/>
    <property type="project" value="InterPro"/>
</dbReference>
<dbReference type="STRING" id="1314783.A0A165TXC6"/>
<reference evidence="6 7" key="1">
    <citation type="journal article" date="2016" name="Mol. Biol. Evol.">
        <title>Comparative Genomics of Early-Diverging Mushroom-Forming Fungi Provides Insights into the Origins of Lignocellulose Decay Capabilities.</title>
        <authorList>
            <person name="Nagy L.G."/>
            <person name="Riley R."/>
            <person name="Tritt A."/>
            <person name="Adam C."/>
            <person name="Daum C."/>
            <person name="Floudas D."/>
            <person name="Sun H."/>
            <person name="Yadav J.S."/>
            <person name="Pangilinan J."/>
            <person name="Larsson K.H."/>
            <person name="Matsuura K."/>
            <person name="Barry K."/>
            <person name="Labutti K."/>
            <person name="Kuo R."/>
            <person name="Ohm R.A."/>
            <person name="Bhattacharya S.S."/>
            <person name="Shirouzu T."/>
            <person name="Yoshinaga Y."/>
            <person name="Martin F.M."/>
            <person name="Grigoriev I.V."/>
            <person name="Hibbett D.S."/>
        </authorList>
    </citation>
    <scope>NUCLEOTIDE SEQUENCE [LARGE SCALE GENOMIC DNA]</scope>
    <source>
        <strain evidence="6 7">L-15889</strain>
    </source>
</reference>
<dbReference type="InterPro" id="IPR006094">
    <property type="entry name" value="Oxid_FAD_bind_N"/>
</dbReference>
<dbReference type="SUPFAM" id="SSF56176">
    <property type="entry name" value="FAD-binding/transporter-associated domain-like"/>
    <property type="match status" value="1"/>
</dbReference>
<evidence type="ECO:0000256" key="3">
    <source>
        <dbReference type="ARBA" id="ARBA00022827"/>
    </source>
</evidence>
<evidence type="ECO:0000313" key="6">
    <source>
        <dbReference type="EMBL" id="KZT74093.1"/>
    </source>
</evidence>
<dbReference type="InterPro" id="IPR016166">
    <property type="entry name" value="FAD-bd_PCMH"/>
</dbReference>
<evidence type="ECO:0000256" key="4">
    <source>
        <dbReference type="ARBA" id="ARBA00023002"/>
    </source>
</evidence>